<organism evidence="1 2">
    <name type="scientific">Paeniglutamicibacter gangotriensis</name>
    <dbReference type="NCBI Taxonomy" id="254787"/>
    <lineage>
        <taxon>Bacteria</taxon>
        <taxon>Bacillati</taxon>
        <taxon>Actinomycetota</taxon>
        <taxon>Actinomycetes</taxon>
        <taxon>Micrococcales</taxon>
        <taxon>Micrococcaceae</taxon>
        <taxon>Paeniglutamicibacter</taxon>
    </lineage>
</organism>
<evidence type="ECO:0000313" key="2">
    <source>
        <dbReference type="Proteomes" id="UP000323856"/>
    </source>
</evidence>
<evidence type="ECO:0000313" key="1">
    <source>
        <dbReference type="EMBL" id="KAA0979651.1"/>
    </source>
</evidence>
<dbReference type="Proteomes" id="UP000323856">
    <property type="component" value="Unassembled WGS sequence"/>
</dbReference>
<dbReference type="RefSeq" id="WP_007271780.1">
    <property type="nucleotide sequence ID" value="NZ_JBITUG010000012.1"/>
</dbReference>
<accession>A0A5B0EP43</accession>
<protein>
    <submittedName>
        <fullName evidence="1">Uncharacterized protein</fullName>
    </submittedName>
</protein>
<name>A0A5B0EP43_9MICC</name>
<sequence>MMTRRDAAIALDIPMEMAKRHGIPPRMSEAAFAELNTNPPAWLIQSRANRTGKRPVWVHLTCAVCGFSETERPKKWWPEFDFVHCTEHGPAQLPSLEAGKTRLEYPDISPRMYGIVDEDKA</sequence>
<gene>
    <name evidence="1" type="ORF">FQ154_00335</name>
</gene>
<dbReference type="AlphaFoldDB" id="A0A5B0EP43"/>
<comment type="caution">
    <text evidence="1">The sequence shown here is derived from an EMBL/GenBank/DDBJ whole genome shotgun (WGS) entry which is preliminary data.</text>
</comment>
<reference evidence="1 2" key="1">
    <citation type="submission" date="2019-07" db="EMBL/GenBank/DDBJ databases">
        <title>Analysis of the biochemical properties, biological activity and biotechnological potential of siderophores and biosurfactants produced by Antarctic psychrotolerant bacteria.</title>
        <authorList>
            <person name="Styczynski M."/>
            <person name="Krucon T."/>
            <person name="Decewicz P."/>
            <person name="Dziewit L."/>
        </authorList>
    </citation>
    <scope>NUCLEOTIDE SEQUENCE [LARGE SCALE GENOMIC DNA]</scope>
    <source>
        <strain evidence="1 2">ANT_H27</strain>
    </source>
</reference>
<dbReference type="EMBL" id="VOBL01000001">
    <property type="protein sequence ID" value="KAA0979651.1"/>
    <property type="molecule type" value="Genomic_DNA"/>
</dbReference>
<proteinExistence type="predicted"/>
<dbReference type="OrthoDB" id="5112178at2"/>